<evidence type="ECO:0000313" key="2">
    <source>
        <dbReference type="Ensembl" id="ENSECAP00000085892.1"/>
    </source>
</evidence>
<proteinExistence type="predicted"/>
<reference evidence="2" key="2">
    <citation type="submission" date="2025-08" db="UniProtKB">
        <authorList>
            <consortium name="Ensembl"/>
        </authorList>
    </citation>
    <scope>IDENTIFICATION</scope>
    <source>
        <strain evidence="2">Thoroughbred</strain>
    </source>
</reference>
<dbReference type="PANTHER" id="PTHR10424">
    <property type="entry name" value="VIRAL ENVELOPE PROTEIN"/>
    <property type="match status" value="1"/>
</dbReference>
<reference evidence="2" key="3">
    <citation type="submission" date="2025-09" db="UniProtKB">
        <authorList>
            <consortium name="Ensembl"/>
        </authorList>
    </citation>
    <scope>IDENTIFICATION</scope>
    <source>
        <strain evidence="2">Thoroughbred</strain>
    </source>
</reference>
<reference evidence="2 3" key="1">
    <citation type="journal article" date="2009" name="Science">
        <title>Genome sequence, comparative analysis, and population genetics of the domestic horse.</title>
        <authorList>
            <consortium name="Broad Institute Genome Sequencing Platform"/>
            <consortium name="Broad Institute Whole Genome Assembly Team"/>
            <person name="Wade C.M."/>
            <person name="Giulotto E."/>
            <person name="Sigurdsson S."/>
            <person name="Zoli M."/>
            <person name="Gnerre S."/>
            <person name="Imsland F."/>
            <person name="Lear T.L."/>
            <person name="Adelson D.L."/>
            <person name="Bailey E."/>
            <person name="Bellone R.R."/>
            <person name="Bloecker H."/>
            <person name="Distl O."/>
            <person name="Edgar R.C."/>
            <person name="Garber M."/>
            <person name="Leeb T."/>
            <person name="Mauceli E."/>
            <person name="MacLeod J.N."/>
            <person name="Penedo M.C.T."/>
            <person name="Raison J.M."/>
            <person name="Sharpe T."/>
            <person name="Vogel J."/>
            <person name="Andersson L."/>
            <person name="Antczak D.F."/>
            <person name="Biagi T."/>
            <person name="Binns M.M."/>
            <person name="Chowdhary B.P."/>
            <person name="Coleman S.J."/>
            <person name="Della Valle G."/>
            <person name="Fryc S."/>
            <person name="Guerin G."/>
            <person name="Hasegawa T."/>
            <person name="Hill E.W."/>
            <person name="Jurka J."/>
            <person name="Kiialainen A."/>
            <person name="Lindgren G."/>
            <person name="Liu J."/>
            <person name="Magnani E."/>
            <person name="Mickelson J.R."/>
            <person name="Murray J."/>
            <person name="Nergadze S.G."/>
            <person name="Onofrio R."/>
            <person name="Pedroni S."/>
            <person name="Piras M.F."/>
            <person name="Raudsepp T."/>
            <person name="Rocchi M."/>
            <person name="Roeed K.H."/>
            <person name="Ryder O.A."/>
            <person name="Searle S."/>
            <person name="Skow L."/>
            <person name="Swinburne J.E."/>
            <person name="Syvaenen A.C."/>
            <person name="Tozaki T."/>
            <person name="Valberg S.J."/>
            <person name="Vaudin M."/>
            <person name="White J.R."/>
            <person name="Zody M.C."/>
            <person name="Lander E.S."/>
            <person name="Lindblad-Toh K."/>
        </authorList>
    </citation>
    <scope>NUCLEOTIDE SEQUENCE [LARGE SCALE GENOMIC DNA]</scope>
    <source>
        <strain evidence="2 3">Thoroughbred</strain>
    </source>
</reference>
<keyword evidence="1" id="KW-1133">Transmembrane helix</keyword>
<dbReference type="Ensembl" id="ENSECAT00000087841.1">
    <property type="protein sequence ID" value="ENSECAP00000085892.1"/>
    <property type="gene ID" value="ENSECAG00000045783.1"/>
</dbReference>
<dbReference type="Pfam" id="PF00429">
    <property type="entry name" value="TLV_coat"/>
    <property type="match status" value="1"/>
</dbReference>
<feature type="transmembrane region" description="Helical" evidence="1">
    <location>
        <begin position="274"/>
        <end position="295"/>
    </location>
</feature>
<organism evidence="2 3">
    <name type="scientific">Equus caballus</name>
    <name type="common">Horse</name>
    <dbReference type="NCBI Taxonomy" id="9796"/>
    <lineage>
        <taxon>Eukaryota</taxon>
        <taxon>Metazoa</taxon>
        <taxon>Chordata</taxon>
        <taxon>Craniata</taxon>
        <taxon>Vertebrata</taxon>
        <taxon>Euteleostomi</taxon>
        <taxon>Mammalia</taxon>
        <taxon>Eutheria</taxon>
        <taxon>Laurasiatheria</taxon>
        <taxon>Perissodactyla</taxon>
        <taxon>Equidae</taxon>
        <taxon>Equus</taxon>
    </lineage>
</organism>
<dbReference type="AlphaFoldDB" id="A0A9L0TFH0"/>
<accession>A0A9L0TFH0</accession>
<evidence type="ECO:0000313" key="3">
    <source>
        <dbReference type="Proteomes" id="UP000002281"/>
    </source>
</evidence>
<dbReference type="PANTHER" id="PTHR10424:SF8">
    <property type="entry name" value="ENDOGENOUS RETROVIRUS GROUP PABLB MEMBER 1 ENV POLYPROTEIN"/>
    <property type="match status" value="1"/>
</dbReference>
<dbReference type="Gene3D" id="1.10.287.210">
    <property type="match status" value="1"/>
</dbReference>
<keyword evidence="1" id="KW-0472">Membrane</keyword>
<name>A0A9L0TFH0_HORSE</name>
<keyword evidence="1" id="KW-0812">Transmembrane</keyword>
<keyword evidence="3" id="KW-1185">Reference proteome</keyword>
<dbReference type="SUPFAM" id="SSF58069">
    <property type="entry name" value="Virus ectodomain"/>
    <property type="match status" value="1"/>
</dbReference>
<dbReference type="InterPro" id="IPR018154">
    <property type="entry name" value="TLV/ENV_coat_polyprotein"/>
</dbReference>
<dbReference type="Proteomes" id="UP000002281">
    <property type="component" value="Chromosome 13"/>
</dbReference>
<sequence>MAQVPPCAAVKTSSAIRFWRTALRIWDTSKSSSERLCCVSFKAFIVNLFRASMCQMTLSIPNWGRKIEATWSYQRKTERVQRCCRLGRLAGGDIVNVVLPCIQTKPRVHRPIHPGGSQGRTTFTISPPANLPNLQQRWTRSVFHWYDHLSSIFLPQLGIESVILHMEVLNKFTMKALNDTQHSLSLLDLEVSQMRKAVLQNRMALDVLTAAQGGTCAIIKTECCVYIPDYHQNISGFLSDMSHQIKSMSDPPLSLNDWLNSWSGPGFWTAIKTLFIGLIILLVFLIIICCLFRCLSSACQQSFTSWTTTRQMILSSPEALDALSALDSTGAVFRSTEPPTYTYGPI</sequence>
<evidence type="ECO:0000256" key="1">
    <source>
        <dbReference type="SAM" id="Phobius"/>
    </source>
</evidence>
<evidence type="ECO:0008006" key="4">
    <source>
        <dbReference type="Google" id="ProtNLM"/>
    </source>
</evidence>
<dbReference type="GeneTree" id="ENSGT01090000263304"/>
<protein>
    <recommendedName>
        <fullName evidence="4">Envelope glycoprotein</fullName>
    </recommendedName>
</protein>